<dbReference type="Pfam" id="PF04967">
    <property type="entry name" value="HTH_10"/>
    <property type="match status" value="1"/>
</dbReference>
<accession>X1T9E3</accession>
<name>X1T9E3_9ZZZZ</name>
<comment type="caution">
    <text evidence="2">The sequence shown here is derived from an EMBL/GenBank/DDBJ whole genome shotgun (WGS) entry which is preliminary data.</text>
</comment>
<dbReference type="PANTHER" id="PTHR34236:SF1">
    <property type="entry name" value="DIMETHYL SULFOXIDE REDUCTASE TRANSCRIPTIONAL ACTIVATOR"/>
    <property type="match status" value="1"/>
</dbReference>
<evidence type="ECO:0000259" key="1">
    <source>
        <dbReference type="Pfam" id="PF04967"/>
    </source>
</evidence>
<organism evidence="2">
    <name type="scientific">marine sediment metagenome</name>
    <dbReference type="NCBI Taxonomy" id="412755"/>
    <lineage>
        <taxon>unclassified sequences</taxon>
        <taxon>metagenomes</taxon>
        <taxon>ecological metagenomes</taxon>
    </lineage>
</organism>
<dbReference type="InterPro" id="IPR007050">
    <property type="entry name" value="HTH_bacterioopsin"/>
</dbReference>
<gene>
    <name evidence="2" type="ORF">S12H4_23424</name>
</gene>
<sequence length="110" mass="13001">GYETWEIGSWEKGELSKFIKNVEKLSIEFKLLKFHKTNVDNVFFPKLMPNLTDKQKRSIELAIQEGYYESPRKIDLRKLAKKRNISLATYQQHLRTAEEKLIPNLLAFSE</sequence>
<protein>
    <recommendedName>
        <fullName evidence="1">HTH bat-type domain-containing protein</fullName>
    </recommendedName>
</protein>
<dbReference type="PANTHER" id="PTHR34236">
    <property type="entry name" value="DIMETHYL SULFOXIDE REDUCTASE TRANSCRIPTIONAL ACTIVATOR"/>
    <property type="match status" value="1"/>
</dbReference>
<evidence type="ECO:0000313" key="2">
    <source>
        <dbReference type="EMBL" id="GAI84170.1"/>
    </source>
</evidence>
<dbReference type="AlphaFoldDB" id="X1T9E3"/>
<feature type="non-terminal residue" evidence="2">
    <location>
        <position position="1"/>
    </location>
</feature>
<feature type="domain" description="HTH bat-type" evidence="1">
    <location>
        <begin position="51"/>
        <end position="102"/>
    </location>
</feature>
<dbReference type="EMBL" id="BARW01012441">
    <property type="protein sequence ID" value="GAI84170.1"/>
    <property type="molecule type" value="Genomic_DNA"/>
</dbReference>
<reference evidence="2" key="1">
    <citation type="journal article" date="2014" name="Front. Microbiol.">
        <title>High frequency of phylogenetically diverse reductive dehalogenase-homologous genes in deep subseafloor sedimentary metagenomes.</title>
        <authorList>
            <person name="Kawai M."/>
            <person name="Futagami T."/>
            <person name="Toyoda A."/>
            <person name="Takaki Y."/>
            <person name="Nishi S."/>
            <person name="Hori S."/>
            <person name="Arai W."/>
            <person name="Tsubouchi T."/>
            <person name="Morono Y."/>
            <person name="Uchiyama I."/>
            <person name="Ito T."/>
            <person name="Fujiyama A."/>
            <person name="Inagaki F."/>
            <person name="Takami H."/>
        </authorList>
    </citation>
    <scope>NUCLEOTIDE SEQUENCE</scope>
    <source>
        <strain evidence="2">Expedition CK06-06</strain>
    </source>
</reference>
<proteinExistence type="predicted"/>